<dbReference type="GO" id="GO:0005886">
    <property type="term" value="C:plasma membrane"/>
    <property type="evidence" value="ECO:0007669"/>
    <property type="project" value="UniProtKB-SubCell"/>
</dbReference>
<comment type="subunit">
    <text evidence="9">Homopentamer.</text>
</comment>
<dbReference type="GO" id="GO:0008381">
    <property type="term" value="F:mechanosensitive monoatomic ion channel activity"/>
    <property type="evidence" value="ECO:0007669"/>
    <property type="project" value="UniProtKB-UniRule"/>
</dbReference>
<accession>A0A832R8W0</accession>
<dbReference type="Proteomes" id="UP000576550">
    <property type="component" value="Unassembled WGS sequence"/>
</dbReference>
<gene>
    <name evidence="9 10" type="primary">mscL</name>
    <name evidence="10" type="ORF">GX533_01450</name>
</gene>
<evidence type="ECO:0000256" key="8">
    <source>
        <dbReference type="ARBA" id="ARBA00023303"/>
    </source>
</evidence>
<evidence type="ECO:0000256" key="6">
    <source>
        <dbReference type="ARBA" id="ARBA00023065"/>
    </source>
</evidence>
<name>A0A832R8W0_9BACT</name>
<feature type="transmembrane region" description="Helical" evidence="9">
    <location>
        <begin position="28"/>
        <end position="49"/>
    </location>
</feature>
<keyword evidence="4 9" id="KW-0812">Transmembrane</keyword>
<comment type="similarity">
    <text evidence="9">Belongs to the MscL family.</text>
</comment>
<protein>
    <recommendedName>
        <fullName evidence="9">Large-conductance mechanosensitive channel</fullName>
    </recommendedName>
</protein>
<dbReference type="EMBL" id="DUTP01000003">
    <property type="protein sequence ID" value="HHX99333.1"/>
    <property type="molecule type" value="Genomic_DNA"/>
</dbReference>
<evidence type="ECO:0000256" key="4">
    <source>
        <dbReference type="ARBA" id="ARBA00022692"/>
    </source>
</evidence>
<evidence type="ECO:0000313" key="10">
    <source>
        <dbReference type="EMBL" id="HHX99333.1"/>
    </source>
</evidence>
<evidence type="ECO:0000256" key="5">
    <source>
        <dbReference type="ARBA" id="ARBA00022989"/>
    </source>
</evidence>
<dbReference type="SUPFAM" id="SSF81330">
    <property type="entry name" value="Gated mechanosensitive channel"/>
    <property type="match status" value="1"/>
</dbReference>
<comment type="caution">
    <text evidence="10">The sequence shown here is derived from an EMBL/GenBank/DDBJ whole genome shotgun (WGS) entry which is preliminary data.</text>
</comment>
<reference evidence="10 11" key="1">
    <citation type="journal article" date="2020" name="Biotechnol. Biofuels">
        <title>New insights from the biogas microbiome by comprehensive genome-resolved metagenomics of nearly 1600 species originating from multiple anaerobic digesters.</title>
        <authorList>
            <person name="Campanaro S."/>
            <person name="Treu L."/>
            <person name="Rodriguez-R L.M."/>
            <person name="Kovalovszki A."/>
            <person name="Ziels R.M."/>
            <person name="Maus I."/>
            <person name="Zhu X."/>
            <person name="Kougias P.G."/>
            <person name="Basile A."/>
            <person name="Luo G."/>
            <person name="Schluter A."/>
            <person name="Konstantinidis K.T."/>
            <person name="Angelidaki I."/>
        </authorList>
    </citation>
    <scope>NUCLEOTIDE SEQUENCE [LARGE SCALE GENOMIC DNA]</scope>
    <source>
        <strain evidence="10">AS05jafATM_89</strain>
    </source>
</reference>
<comment type="subcellular location">
    <subcellularLocation>
        <location evidence="9">Cell membrane</location>
        <topology evidence="9">Multi-pass membrane protein</topology>
    </subcellularLocation>
    <subcellularLocation>
        <location evidence="1">Membrane</location>
        <topology evidence="1">Multi-pass membrane protein</topology>
    </subcellularLocation>
</comment>
<dbReference type="Gene3D" id="1.10.1200.120">
    <property type="entry name" value="Large-conductance mechanosensitive channel, MscL, domain 1"/>
    <property type="match status" value="1"/>
</dbReference>
<dbReference type="PANTHER" id="PTHR30266">
    <property type="entry name" value="MECHANOSENSITIVE CHANNEL MSCL"/>
    <property type="match status" value="1"/>
</dbReference>
<evidence type="ECO:0000256" key="9">
    <source>
        <dbReference type="HAMAP-Rule" id="MF_00115"/>
    </source>
</evidence>
<evidence type="ECO:0000256" key="2">
    <source>
        <dbReference type="ARBA" id="ARBA00022448"/>
    </source>
</evidence>
<comment type="function">
    <text evidence="9">Channel that opens in response to stretch forces in the membrane lipid bilayer. May participate in the regulation of osmotic pressure changes within the cell.</text>
</comment>
<dbReference type="InterPro" id="IPR001185">
    <property type="entry name" value="MS_channel"/>
</dbReference>
<dbReference type="AlphaFoldDB" id="A0A832R8W0"/>
<evidence type="ECO:0000256" key="3">
    <source>
        <dbReference type="ARBA" id="ARBA00022475"/>
    </source>
</evidence>
<evidence type="ECO:0000256" key="1">
    <source>
        <dbReference type="ARBA" id="ARBA00004141"/>
    </source>
</evidence>
<dbReference type="Pfam" id="PF01741">
    <property type="entry name" value="MscL"/>
    <property type="match status" value="1"/>
</dbReference>
<evidence type="ECO:0000256" key="7">
    <source>
        <dbReference type="ARBA" id="ARBA00023136"/>
    </source>
</evidence>
<dbReference type="InterPro" id="IPR036019">
    <property type="entry name" value="MscL_channel"/>
</dbReference>
<keyword evidence="8 9" id="KW-0407">Ion channel</keyword>
<organism evidence="10 11">
    <name type="scientific">Candidatus Dojkabacteria bacterium</name>
    <dbReference type="NCBI Taxonomy" id="2099670"/>
    <lineage>
        <taxon>Bacteria</taxon>
        <taxon>Candidatus Dojkabacteria</taxon>
    </lineage>
</organism>
<dbReference type="NCBIfam" id="TIGR00220">
    <property type="entry name" value="mscL"/>
    <property type="match status" value="1"/>
</dbReference>
<keyword evidence="7 9" id="KW-0472">Membrane</keyword>
<feature type="transmembrane region" description="Helical" evidence="9">
    <location>
        <begin position="97"/>
        <end position="118"/>
    </location>
</feature>
<evidence type="ECO:0000313" key="11">
    <source>
        <dbReference type="Proteomes" id="UP000576550"/>
    </source>
</evidence>
<keyword evidence="5 9" id="KW-1133">Transmembrane helix</keyword>
<keyword evidence="2 9" id="KW-0813">Transport</keyword>
<keyword evidence="6 9" id="KW-0406">Ion transport</keyword>
<dbReference type="PRINTS" id="PR01264">
    <property type="entry name" value="MECHCHANNEL"/>
</dbReference>
<keyword evidence="3 9" id="KW-1003">Cell membrane</keyword>
<sequence>MKKKRKTIKEKIEGFAERFKDFAFKGSVIDIAIGMIIGSAITSVVESLIKDIINPPLAKLLSGIDFSHRYFVLGQNHYESLEAAQEAGEIVFTYGNFIDALISFLITSFTLFIIISWISKLSKKHKKDEQEKHENTTKKCPFCKSSIDKDAKKCPFCTSEI</sequence>
<dbReference type="InterPro" id="IPR037673">
    <property type="entry name" value="MSC/AndL"/>
</dbReference>
<dbReference type="HAMAP" id="MF_00115">
    <property type="entry name" value="MscL"/>
    <property type="match status" value="1"/>
</dbReference>
<proteinExistence type="inferred from homology"/>
<dbReference type="PANTHER" id="PTHR30266:SF2">
    <property type="entry name" value="LARGE-CONDUCTANCE MECHANOSENSITIVE CHANNEL"/>
    <property type="match status" value="1"/>
</dbReference>